<proteinExistence type="predicted"/>
<gene>
    <name evidence="1" type="ORF">ALP32_01638</name>
</gene>
<accession>A0A3M5U8J2</accession>
<sequence>MSVETLVGFGSAAEIPGEVENAKGIDWGVPIDAYLMNAAQVGSRFAASVYCDLSGVSADGMTIVTPPVRGMGNAGGFEMLQSVCGNDHYVVVTRFDRDEK</sequence>
<evidence type="ECO:0000313" key="2">
    <source>
        <dbReference type="Proteomes" id="UP000281514"/>
    </source>
</evidence>
<dbReference type="EMBL" id="RBTX01000009">
    <property type="protein sequence ID" value="RMU41883.1"/>
    <property type="molecule type" value="Genomic_DNA"/>
</dbReference>
<protein>
    <submittedName>
        <fullName evidence="1">Uncharacterized protein</fullName>
    </submittedName>
</protein>
<name>A0A3M5U8J2_9PSED</name>
<comment type="caution">
    <text evidence="1">The sequence shown here is derived from an EMBL/GenBank/DDBJ whole genome shotgun (WGS) entry which is preliminary data.</text>
</comment>
<dbReference type="Proteomes" id="UP000281514">
    <property type="component" value="Unassembled WGS sequence"/>
</dbReference>
<evidence type="ECO:0000313" key="1">
    <source>
        <dbReference type="EMBL" id="RMU41883.1"/>
    </source>
</evidence>
<dbReference type="RefSeq" id="WP_024421333.1">
    <property type="nucleotide sequence ID" value="NZ_BMNO01000122.1"/>
</dbReference>
<dbReference type="AlphaFoldDB" id="A0A3M5U8J2"/>
<organism evidence="1 2">
    <name type="scientific">Pseudomonas avellanae</name>
    <dbReference type="NCBI Taxonomy" id="46257"/>
    <lineage>
        <taxon>Bacteria</taxon>
        <taxon>Pseudomonadati</taxon>
        <taxon>Pseudomonadota</taxon>
        <taxon>Gammaproteobacteria</taxon>
        <taxon>Pseudomonadales</taxon>
        <taxon>Pseudomonadaceae</taxon>
        <taxon>Pseudomonas</taxon>
    </lineage>
</organism>
<reference evidence="1 2" key="1">
    <citation type="submission" date="2018-08" db="EMBL/GenBank/DDBJ databases">
        <title>Recombination of ecologically and evolutionarily significant loci maintains genetic cohesion in the Pseudomonas syringae species complex.</title>
        <authorList>
            <person name="Dillon M."/>
            <person name="Thakur S."/>
            <person name="Almeida R.N.D."/>
            <person name="Weir B.S."/>
            <person name="Guttman D.S."/>
        </authorList>
    </citation>
    <scope>NUCLEOTIDE SEQUENCE [LARGE SCALE GENOMIC DNA]</scope>
    <source>
        <strain evidence="1 2">ICMP 9749</strain>
    </source>
</reference>